<proteinExistence type="predicted"/>
<dbReference type="AlphaFoldDB" id="A0A0A9C8N3"/>
<reference evidence="1" key="1">
    <citation type="submission" date="2014-09" db="EMBL/GenBank/DDBJ databases">
        <authorList>
            <person name="Magalhaes I.L.F."/>
            <person name="Oliveira U."/>
            <person name="Santos F.R."/>
            <person name="Vidigal T.H.D.A."/>
            <person name="Brescovit A.D."/>
            <person name="Santos A.J."/>
        </authorList>
    </citation>
    <scope>NUCLEOTIDE SEQUENCE</scope>
    <source>
        <tissue evidence="1">Shoot tissue taken approximately 20 cm above the soil surface</tissue>
    </source>
</reference>
<dbReference type="EMBL" id="GBRH01227067">
    <property type="protein sequence ID" value="JAD70828.1"/>
    <property type="molecule type" value="Transcribed_RNA"/>
</dbReference>
<accession>A0A0A9C8N3</accession>
<name>A0A0A9C8N3_ARUDO</name>
<evidence type="ECO:0000313" key="1">
    <source>
        <dbReference type="EMBL" id="JAD70828.1"/>
    </source>
</evidence>
<protein>
    <submittedName>
        <fullName evidence="1">Uncharacterized protein</fullName>
    </submittedName>
</protein>
<sequence>MATGTGTVGHLLVCLYIVYVVTAKNVYEIYLLVSILCWRQDGMIFTF</sequence>
<reference evidence="1" key="2">
    <citation type="journal article" date="2015" name="Data Brief">
        <title>Shoot transcriptome of the giant reed, Arundo donax.</title>
        <authorList>
            <person name="Barrero R.A."/>
            <person name="Guerrero F.D."/>
            <person name="Moolhuijzen P."/>
            <person name="Goolsby J.A."/>
            <person name="Tidwell J."/>
            <person name="Bellgard S.E."/>
            <person name="Bellgard M.I."/>
        </authorList>
    </citation>
    <scope>NUCLEOTIDE SEQUENCE</scope>
    <source>
        <tissue evidence="1">Shoot tissue taken approximately 20 cm above the soil surface</tissue>
    </source>
</reference>
<organism evidence="1">
    <name type="scientific">Arundo donax</name>
    <name type="common">Giant reed</name>
    <name type="synonym">Donax arundinaceus</name>
    <dbReference type="NCBI Taxonomy" id="35708"/>
    <lineage>
        <taxon>Eukaryota</taxon>
        <taxon>Viridiplantae</taxon>
        <taxon>Streptophyta</taxon>
        <taxon>Embryophyta</taxon>
        <taxon>Tracheophyta</taxon>
        <taxon>Spermatophyta</taxon>
        <taxon>Magnoliopsida</taxon>
        <taxon>Liliopsida</taxon>
        <taxon>Poales</taxon>
        <taxon>Poaceae</taxon>
        <taxon>PACMAD clade</taxon>
        <taxon>Arundinoideae</taxon>
        <taxon>Arundineae</taxon>
        <taxon>Arundo</taxon>
    </lineage>
</organism>